<evidence type="ECO:0000313" key="1">
    <source>
        <dbReference type="EMBL" id="SUP52487.1"/>
    </source>
</evidence>
<dbReference type="EMBL" id="UHIV01000001">
    <property type="protein sequence ID" value="SUP52487.1"/>
    <property type="molecule type" value="Genomic_DNA"/>
</dbReference>
<dbReference type="Proteomes" id="UP000254621">
    <property type="component" value="Unassembled WGS sequence"/>
</dbReference>
<organism evidence="1 2">
    <name type="scientific">Weissella viridescens</name>
    <name type="common">Lactobacillus viridescens</name>
    <dbReference type="NCBI Taxonomy" id="1629"/>
    <lineage>
        <taxon>Bacteria</taxon>
        <taxon>Bacillati</taxon>
        <taxon>Bacillota</taxon>
        <taxon>Bacilli</taxon>
        <taxon>Lactobacillales</taxon>
        <taxon>Lactobacillaceae</taxon>
        <taxon>Weissella</taxon>
    </lineage>
</organism>
<dbReference type="AlphaFoldDB" id="A0A285PQ30"/>
<reference evidence="1 2" key="1">
    <citation type="submission" date="2018-06" db="EMBL/GenBank/DDBJ databases">
        <authorList>
            <consortium name="Pathogen Informatics"/>
            <person name="Doyle S."/>
        </authorList>
    </citation>
    <scope>NUCLEOTIDE SEQUENCE [LARGE SCALE GENOMIC DNA]</scope>
    <source>
        <strain evidence="1 2">NCTC13645</strain>
    </source>
</reference>
<accession>A0A285PQ30</accession>
<proteinExistence type="predicted"/>
<gene>
    <name evidence="1" type="ORF">NCTC13645_00379</name>
</gene>
<name>A0A285PQ30_WEIVI</name>
<sequence length="114" mass="13166">MKTNPYIRFSIYASLISVLLLLQNSQHVFQLNLLITLITIWACLLFFAYFEAQHIKQQGHIAKALREQPELIPVILAKTSLNTTDIKTLMQPTRSYRSSTLAQVENIITQYQEN</sequence>
<evidence type="ECO:0000313" key="2">
    <source>
        <dbReference type="Proteomes" id="UP000254621"/>
    </source>
</evidence>
<dbReference type="RefSeq" id="WP_072152417.1">
    <property type="nucleotide sequence ID" value="NZ_BJLU01000011.1"/>
</dbReference>
<protein>
    <submittedName>
        <fullName evidence="1">Uncharacterized protein</fullName>
    </submittedName>
</protein>